<sequence>MCIYANDCLAFALIIRPLHRAFADPPVHLFPGIPIFLFACLHIRTLIVSTYPYFRPLITFTFRPAVPYGIFEIKEPFTNFRLMFRHISKYWWCQILGWTAYFVTNVFFAYSYVGKVQTSYLVDFAILIAFGLLSTHLLRKLINRQNWFQYSFEKQVLLFFCLMIGSGVIIYLGATLVGNLLRPESNKLFTRRQVVGGLLSNFLITSIWWLIYFIWHYIDRSRNTQLDKLKLESTVKELELKTIKSQLNPHFIFNALNSIRALVDENPQRARTAITELSNILRSSMQVEKVETVSLENELNIVKDYLALENIRFEERLKVQYDIDPETLELPIPPLMLQTLVENAIKHGISRVVNGGVVRISSHMRQMQHELTIENTGQIMGNIINGQGFGLQSTRQRLSLLFGRRASFDIYNKNEQTVEAKVLMPLI</sequence>
<evidence type="ECO:0000313" key="3">
    <source>
        <dbReference type="EMBL" id="SEK60276.1"/>
    </source>
</evidence>
<feature type="transmembrane region" description="Helical" evidence="1">
    <location>
        <begin position="156"/>
        <end position="178"/>
    </location>
</feature>
<feature type="transmembrane region" description="Helical" evidence="1">
    <location>
        <begin position="33"/>
        <end position="54"/>
    </location>
</feature>
<evidence type="ECO:0000313" key="4">
    <source>
        <dbReference type="Proteomes" id="UP000198984"/>
    </source>
</evidence>
<organism evidence="3 4">
    <name type="scientific">Chitinophaga rupis</name>
    <dbReference type="NCBI Taxonomy" id="573321"/>
    <lineage>
        <taxon>Bacteria</taxon>
        <taxon>Pseudomonadati</taxon>
        <taxon>Bacteroidota</taxon>
        <taxon>Chitinophagia</taxon>
        <taxon>Chitinophagales</taxon>
        <taxon>Chitinophagaceae</taxon>
        <taxon>Chitinophaga</taxon>
    </lineage>
</organism>
<keyword evidence="1" id="KW-0472">Membrane</keyword>
<protein>
    <submittedName>
        <fullName evidence="3">Histidine kinase</fullName>
    </submittedName>
</protein>
<dbReference type="EMBL" id="FOBB01000001">
    <property type="protein sequence ID" value="SEK60276.1"/>
    <property type="molecule type" value="Genomic_DNA"/>
</dbReference>
<dbReference type="PANTHER" id="PTHR34220">
    <property type="entry name" value="SENSOR HISTIDINE KINASE YPDA"/>
    <property type="match status" value="1"/>
</dbReference>
<dbReference type="InterPro" id="IPR050640">
    <property type="entry name" value="Bact_2-comp_sensor_kinase"/>
</dbReference>
<keyword evidence="3" id="KW-0808">Transferase</keyword>
<dbReference type="AlphaFoldDB" id="A0A1H7ICP8"/>
<keyword evidence="1" id="KW-0812">Transmembrane</keyword>
<dbReference type="InterPro" id="IPR036890">
    <property type="entry name" value="HATPase_C_sf"/>
</dbReference>
<proteinExistence type="predicted"/>
<keyword evidence="1" id="KW-1133">Transmembrane helix</keyword>
<gene>
    <name evidence="3" type="ORF">SAMN04488505_101521</name>
</gene>
<keyword evidence="4" id="KW-1185">Reference proteome</keyword>
<feature type="transmembrane region" description="Helical" evidence="1">
    <location>
        <begin position="198"/>
        <end position="218"/>
    </location>
</feature>
<accession>A0A1H7ICP8</accession>
<keyword evidence="3" id="KW-0418">Kinase</keyword>
<feature type="transmembrane region" description="Helical" evidence="1">
    <location>
        <begin position="90"/>
        <end position="112"/>
    </location>
</feature>
<dbReference type="GO" id="GO:0000155">
    <property type="term" value="F:phosphorelay sensor kinase activity"/>
    <property type="evidence" value="ECO:0007669"/>
    <property type="project" value="InterPro"/>
</dbReference>
<evidence type="ECO:0000256" key="1">
    <source>
        <dbReference type="SAM" id="Phobius"/>
    </source>
</evidence>
<dbReference type="Proteomes" id="UP000198984">
    <property type="component" value="Unassembled WGS sequence"/>
</dbReference>
<dbReference type="Gene3D" id="3.30.565.10">
    <property type="entry name" value="Histidine kinase-like ATPase, C-terminal domain"/>
    <property type="match status" value="1"/>
</dbReference>
<dbReference type="Pfam" id="PF06580">
    <property type="entry name" value="His_kinase"/>
    <property type="match status" value="1"/>
</dbReference>
<feature type="domain" description="Signal transduction histidine kinase internal region" evidence="2">
    <location>
        <begin position="239"/>
        <end position="317"/>
    </location>
</feature>
<feature type="transmembrane region" description="Helical" evidence="1">
    <location>
        <begin position="118"/>
        <end position="135"/>
    </location>
</feature>
<name>A0A1H7ICP8_9BACT</name>
<dbReference type="PANTHER" id="PTHR34220:SF7">
    <property type="entry name" value="SENSOR HISTIDINE KINASE YPDA"/>
    <property type="match status" value="1"/>
</dbReference>
<dbReference type="GO" id="GO:0016020">
    <property type="term" value="C:membrane"/>
    <property type="evidence" value="ECO:0007669"/>
    <property type="project" value="InterPro"/>
</dbReference>
<evidence type="ECO:0000259" key="2">
    <source>
        <dbReference type="Pfam" id="PF06580"/>
    </source>
</evidence>
<dbReference type="STRING" id="573321.SAMN04488505_101521"/>
<dbReference type="InterPro" id="IPR010559">
    <property type="entry name" value="Sig_transdc_His_kin_internal"/>
</dbReference>
<reference evidence="3 4" key="1">
    <citation type="submission" date="2016-10" db="EMBL/GenBank/DDBJ databases">
        <authorList>
            <person name="de Groot N.N."/>
        </authorList>
    </citation>
    <scope>NUCLEOTIDE SEQUENCE [LARGE SCALE GENOMIC DNA]</scope>
    <source>
        <strain evidence="3 4">DSM 21039</strain>
    </source>
</reference>
<dbReference type="SUPFAM" id="SSF55874">
    <property type="entry name" value="ATPase domain of HSP90 chaperone/DNA topoisomerase II/histidine kinase"/>
    <property type="match status" value="1"/>
</dbReference>